<feature type="binding site" evidence="15">
    <location>
        <position position="82"/>
    </location>
    <ligand>
        <name>DNA</name>
        <dbReference type="ChEBI" id="CHEBI:16991"/>
    </ligand>
</feature>
<proteinExistence type="inferred from homology"/>
<feature type="domain" description="Formamidopyrimidine-DNA glycosylase catalytic" evidence="17">
    <location>
        <begin position="2"/>
        <end position="103"/>
    </location>
</feature>
<dbReference type="CDD" id="cd08966">
    <property type="entry name" value="EcFpg-like_N"/>
    <property type="match status" value="1"/>
</dbReference>
<dbReference type="Gene3D" id="1.10.8.50">
    <property type="match status" value="1"/>
</dbReference>
<keyword evidence="12 15" id="KW-0511">Multifunctional enzyme</keyword>
<dbReference type="RefSeq" id="WP_028494064.1">
    <property type="nucleotide sequence ID" value="NZ_CP046617.1"/>
</dbReference>
<dbReference type="Proteomes" id="UP001317488">
    <property type="component" value="Chromosome"/>
</dbReference>
<dbReference type="InterPro" id="IPR000214">
    <property type="entry name" value="Znf_DNA_glyclase/AP_lyase"/>
</dbReference>
<comment type="cofactor">
    <cofactor evidence="15">
        <name>Zn(2+)</name>
        <dbReference type="ChEBI" id="CHEBI:29105"/>
    </cofactor>
    <text evidence="15">Binds 1 zinc ion per subunit.</text>
</comment>
<feature type="active site" description="Proton donor" evidence="15">
    <location>
        <position position="3"/>
    </location>
</feature>
<dbReference type="InterPro" id="IPR010979">
    <property type="entry name" value="Ribosomal_uS13-like_H2TH"/>
</dbReference>
<keyword evidence="11 15" id="KW-0456">Lyase</keyword>
<evidence type="ECO:0000259" key="16">
    <source>
        <dbReference type="PROSITE" id="PS51066"/>
    </source>
</evidence>
<dbReference type="InterPro" id="IPR035937">
    <property type="entry name" value="FPG_N"/>
</dbReference>
<comment type="caution">
    <text evidence="15">Lacks conserved residue(s) required for the propagation of feature annotation.</text>
</comment>
<keyword evidence="19" id="KW-1185">Reference proteome</keyword>
<reference evidence="18 19" key="1">
    <citation type="submission" date="2019-12" db="EMBL/GenBank/DDBJ databases">
        <authorList>
            <person name="An T."/>
        </authorList>
    </citation>
    <scope>NUCLEOTIDE SEQUENCE [LARGE SCALE GENOMIC DNA]</scope>
    <source>
        <strain evidence="18 19">JCM 19900</strain>
    </source>
</reference>
<evidence type="ECO:0000256" key="7">
    <source>
        <dbReference type="ARBA" id="ARBA00022801"/>
    </source>
</evidence>
<evidence type="ECO:0000256" key="2">
    <source>
        <dbReference type="ARBA" id="ARBA00009409"/>
    </source>
</evidence>
<dbReference type="NCBIfam" id="TIGR00577">
    <property type="entry name" value="fpg"/>
    <property type="match status" value="1"/>
</dbReference>
<evidence type="ECO:0000256" key="1">
    <source>
        <dbReference type="ARBA" id="ARBA00001668"/>
    </source>
</evidence>
<dbReference type="PROSITE" id="PS01242">
    <property type="entry name" value="ZF_FPG_1"/>
    <property type="match status" value="1"/>
</dbReference>
<feature type="active site" description="Proton donor; for delta-elimination activity" evidence="15">
    <location>
        <position position="254"/>
    </location>
</feature>
<dbReference type="EMBL" id="CP046617">
    <property type="protein sequence ID" value="WCM40338.1"/>
    <property type="molecule type" value="Genomic_DNA"/>
</dbReference>
<keyword evidence="10 15" id="KW-0234">DNA repair</keyword>
<comment type="catalytic activity">
    <reaction evidence="14 15">
        <text>2'-deoxyribonucleotide-(2'-deoxyribose 5'-phosphate)-2'-deoxyribonucleotide-DNA = a 3'-end 2'-deoxyribonucleotide-(2,3-dehydro-2,3-deoxyribose 5'-phosphate)-DNA + a 5'-end 5'-phospho-2'-deoxyribonucleoside-DNA + H(+)</text>
        <dbReference type="Rhea" id="RHEA:66592"/>
        <dbReference type="Rhea" id="RHEA-COMP:13180"/>
        <dbReference type="Rhea" id="RHEA-COMP:16897"/>
        <dbReference type="Rhea" id="RHEA-COMP:17067"/>
        <dbReference type="ChEBI" id="CHEBI:15378"/>
        <dbReference type="ChEBI" id="CHEBI:136412"/>
        <dbReference type="ChEBI" id="CHEBI:157695"/>
        <dbReference type="ChEBI" id="CHEBI:167181"/>
        <dbReference type="EC" id="4.2.99.18"/>
    </reaction>
</comment>
<dbReference type="Pfam" id="PF01149">
    <property type="entry name" value="Fapy_DNA_glyco"/>
    <property type="match status" value="1"/>
</dbReference>
<evidence type="ECO:0000256" key="12">
    <source>
        <dbReference type="ARBA" id="ARBA00023268"/>
    </source>
</evidence>
<feature type="active site" description="Proton donor; for beta-elimination activity" evidence="15">
    <location>
        <position position="53"/>
    </location>
</feature>
<comment type="subunit">
    <text evidence="3 15">Monomer.</text>
</comment>
<dbReference type="EC" id="4.2.99.18" evidence="15"/>
<dbReference type="PANTHER" id="PTHR22993:SF9">
    <property type="entry name" value="FORMAMIDOPYRIMIDINE-DNA GLYCOSYLASE"/>
    <property type="match status" value="1"/>
</dbReference>
<evidence type="ECO:0000259" key="17">
    <source>
        <dbReference type="PROSITE" id="PS51068"/>
    </source>
</evidence>
<dbReference type="HAMAP" id="MF_00103">
    <property type="entry name" value="Fapy_DNA_glycosyl"/>
    <property type="match status" value="1"/>
</dbReference>
<dbReference type="InterPro" id="IPR020629">
    <property type="entry name" value="FPG_Glyclase"/>
</dbReference>
<keyword evidence="13 15" id="KW-0326">Glycosidase</keyword>
<comment type="similarity">
    <text evidence="2 15">Belongs to the FPG family.</text>
</comment>
<gene>
    <name evidence="15 18" type="primary">mutM</name>
    <name evidence="15" type="synonym">fpg</name>
    <name evidence="18" type="ORF">GO600_09740</name>
</gene>
<evidence type="ECO:0000256" key="15">
    <source>
        <dbReference type="HAMAP-Rule" id="MF_00103"/>
    </source>
</evidence>
<evidence type="ECO:0000256" key="13">
    <source>
        <dbReference type="ARBA" id="ARBA00023295"/>
    </source>
</evidence>
<dbReference type="SUPFAM" id="SSF57716">
    <property type="entry name" value="Glucocorticoid receptor-like (DNA-binding domain)"/>
    <property type="match status" value="1"/>
</dbReference>
<dbReference type="InterPro" id="IPR015887">
    <property type="entry name" value="DNA_glyclase_Znf_dom_DNA_BS"/>
</dbReference>
<dbReference type="SMART" id="SM01232">
    <property type="entry name" value="H2TH"/>
    <property type="match status" value="1"/>
</dbReference>
<evidence type="ECO:0000313" key="18">
    <source>
        <dbReference type="EMBL" id="WCM40338.1"/>
    </source>
</evidence>
<dbReference type="InterPro" id="IPR012319">
    <property type="entry name" value="FPG_cat"/>
</dbReference>
<evidence type="ECO:0000256" key="9">
    <source>
        <dbReference type="ARBA" id="ARBA00023125"/>
    </source>
</evidence>
<dbReference type="EC" id="3.2.2.23" evidence="15"/>
<keyword evidence="8 15" id="KW-0862">Zinc</keyword>
<evidence type="ECO:0000256" key="14">
    <source>
        <dbReference type="ARBA" id="ARBA00044632"/>
    </source>
</evidence>
<dbReference type="SUPFAM" id="SSF46946">
    <property type="entry name" value="S13-like H2TH domain"/>
    <property type="match status" value="1"/>
</dbReference>
<dbReference type="Pfam" id="PF06831">
    <property type="entry name" value="H2TH"/>
    <property type="match status" value="1"/>
</dbReference>
<evidence type="ECO:0000256" key="3">
    <source>
        <dbReference type="ARBA" id="ARBA00011245"/>
    </source>
</evidence>
<dbReference type="PROSITE" id="PS51066">
    <property type="entry name" value="ZF_FPG_2"/>
    <property type="match status" value="1"/>
</dbReference>
<evidence type="ECO:0000256" key="8">
    <source>
        <dbReference type="ARBA" id="ARBA00022833"/>
    </source>
</evidence>
<feature type="binding site" evidence="15">
    <location>
        <position position="100"/>
    </location>
    <ligand>
        <name>DNA</name>
        <dbReference type="ChEBI" id="CHEBI:16991"/>
    </ligand>
</feature>
<dbReference type="Pfam" id="PF06827">
    <property type="entry name" value="zf-FPG_IleRS"/>
    <property type="match status" value="1"/>
</dbReference>
<comment type="catalytic activity">
    <reaction evidence="1 15">
        <text>Hydrolysis of DNA containing ring-opened 7-methylguanine residues, releasing 2,6-diamino-4-hydroxy-5-(N-methyl)formamidopyrimidine.</text>
        <dbReference type="EC" id="3.2.2.23"/>
    </reaction>
</comment>
<dbReference type="NCBIfam" id="NF002211">
    <property type="entry name" value="PRK01103.1"/>
    <property type="match status" value="1"/>
</dbReference>
<evidence type="ECO:0000256" key="11">
    <source>
        <dbReference type="ARBA" id="ARBA00023239"/>
    </source>
</evidence>
<evidence type="ECO:0000256" key="5">
    <source>
        <dbReference type="ARBA" id="ARBA00022763"/>
    </source>
</evidence>
<keyword evidence="7 15" id="KW-0378">Hydrolase</keyword>
<dbReference type="Gene3D" id="3.20.190.10">
    <property type="entry name" value="MutM-like, N-terminal"/>
    <property type="match status" value="1"/>
</dbReference>
<keyword evidence="5 15" id="KW-0227">DNA damage</keyword>
<organism evidence="18 19">
    <name type="scientific">Thermus antranikianii</name>
    <dbReference type="NCBI Taxonomy" id="88190"/>
    <lineage>
        <taxon>Bacteria</taxon>
        <taxon>Thermotogati</taxon>
        <taxon>Deinococcota</taxon>
        <taxon>Deinococci</taxon>
        <taxon>Thermales</taxon>
        <taxon>Thermaceae</taxon>
        <taxon>Thermus</taxon>
    </lineage>
</organism>
<sequence length="269" mass="30845">MPELPEVEITRRKLLPLFVGKRLLQLEHRDPRRYRHTERVAGQRVEGIRRRGKFLLFALTEGWEMVVHLGMTGGFRLERTLHTRVAFQLEDQEVFFHDPRRFGRIWVVRKGDYQEIPLLLQLGPEPLSEDFRFHEFWLGLKGSQKPLKTLLLEQRLAAGVGNIYADEALFRARLSPFRRGRELTEAEAQRLFAALKKVLAEAILLGGSTLSDRTYQQPDGLPGSFQMRHAVYGRTGLPCPVCGTPIAKRVVGGRSTHFCPRCQGMHGLL</sequence>
<evidence type="ECO:0000256" key="6">
    <source>
        <dbReference type="ARBA" id="ARBA00022771"/>
    </source>
</evidence>
<dbReference type="InterPro" id="IPR010663">
    <property type="entry name" value="Znf_FPG/IleRS"/>
</dbReference>
<dbReference type="PANTHER" id="PTHR22993">
    <property type="entry name" value="FORMAMIDOPYRIMIDINE-DNA GLYCOSYLASE"/>
    <property type="match status" value="1"/>
</dbReference>
<feature type="active site" description="Schiff-base intermediate with DNA" evidence="15">
    <location>
        <position position="2"/>
    </location>
</feature>
<evidence type="ECO:0000256" key="4">
    <source>
        <dbReference type="ARBA" id="ARBA00022723"/>
    </source>
</evidence>
<protein>
    <recommendedName>
        <fullName evidence="15">Formamidopyrimidine-DNA glycosylase</fullName>
        <shortName evidence="15">Fapy-DNA glycosylase</shortName>
        <ecNumber evidence="15">3.2.2.23</ecNumber>
    </recommendedName>
    <alternativeName>
        <fullName evidence="15">DNA-(apurinic or apyrimidinic site) lyase MutM</fullName>
        <shortName evidence="15">AP lyase MutM</shortName>
        <ecNumber evidence="15">4.2.99.18</ecNumber>
    </alternativeName>
</protein>
<evidence type="ECO:0000313" key="19">
    <source>
        <dbReference type="Proteomes" id="UP001317488"/>
    </source>
</evidence>
<keyword evidence="6 15" id="KW-0863">Zinc-finger</keyword>
<keyword evidence="4 15" id="KW-0479">Metal-binding</keyword>
<dbReference type="SUPFAM" id="SSF81624">
    <property type="entry name" value="N-terminal domain of MutM-like DNA repair proteins"/>
    <property type="match status" value="1"/>
</dbReference>
<dbReference type="GO" id="GO:0008534">
    <property type="term" value="F:oxidized purine nucleobase lesion DNA N-glycosylase activity"/>
    <property type="evidence" value="ECO:0007669"/>
    <property type="project" value="UniProtKB-EC"/>
</dbReference>
<feature type="domain" description="FPG-type" evidence="16">
    <location>
        <begin position="230"/>
        <end position="264"/>
    </location>
</feature>
<dbReference type="PROSITE" id="PS51068">
    <property type="entry name" value="FPG_CAT"/>
    <property type="match status" value="1"/>
</dbReference>
<keyword evidence="9 15" id="KW-0238">DNA-binding</keyword>
<dbReference type="SMART" id="SM00898">
    <property type="entry name" value="Fapy_DNA_glyco"/>
    <property type="match status" value="1"/>
</dbReference>
<accession>A0ABY7RRP2</accession>
<evidence type="ECO:0000256" key="10">
    <source>
        <dbReference type="ARBA" id="ARBA00023204"/>
    </source>
</evidence>
<comment type="function">
    <text evidence="15">Involved in base excision repair of DNA damaged by oxidation or by mutagenic agents. Acts as DNA glycosylase that recognizes and removes damaged bases. Has a preference for oxidized purines, such as 7,8-dihydro-8-oxoguanine (8-oxoG). Has AP (apurinic/apyrimidinic) lyase activity and introduces nicks in the DNA strand. Cleaves the DNA backbone by beta-delta elimination to generate a single-strand break at the site of the removed base with both 3'- and 5'-phosphates.</text>
</comment>
<name>A0ABY7RRP2_9DEIN</name>
<dbReference type="InterPro" id="IPR015886">
    <property type="entry name" value="H2TH_FPG"/>
</dbReference>